<organism evidence="4 5">
    <name type="scientific">Cupriavidus metallidurans (strain ATCC 43123 / DSM 2839 / NBRC 102507 / CH34)</name>
    <name type="common">Ralstonia metallidurans</name>
    <dbReference type="NCBI Taxonomy" id="266264"/>
    <lineage>
        <taxon>Bacteria</taxon>
        <taxon>Pseudomonadati</taxon>
        <taxon>Pseudomonadota</taxon>
        <taxon>Betaproteobacteria</taxon>
        <taxon>Burkholderiales</taxon>
        <taxon>Burkholderiaceae</taxon>
        <taxon>Cupriavidus</taxon>
    </lineage>
</organism>
<dbReference type="Proteomes" id="UP000002429">
    <property type="component" value="Chromosome"/>
</dbReference>
<name>Q1LLK2_CUPMC</name>
<dbReference type="PANTHER" id="PTHR43363:SF1">
    <property type="entry name" value="HYPOXANTHINE-GUANINE PHOSPHORIBOSYLTRANSFERASE"/>
    <property type="match status" value="1"/>
</dbReference>
<protein>
    <submittedName>
        <fullName evidence="4">Phosphoribosyltransferase (PRTase)</fullName>
        <ecNumber evidence="4">2.4.2.-</ecNumber>
    </submittedName>
</protein>
<dbReference type="Gene3D" id="3.40.50.2020">
    <property type="match status" value="1"/>
</dbReference>
<dbReference type="CDD" id="cd06223">
    <property type="entry name" value="PRTases_typeI"/>
    <property type="match status" value="1"/>
</dbReference>
<keyword evidence="2 4" id="KW-0808">Transferase</keyword>
<dbReference type="AlphaFoldDB" id="Q1LLK2"/>
<dbReference type="EC" id="2.4.2.-" evidence="4"/>
<proteinExistence type="predicted"/>
<evidence type="ECO:0000313" key="4">
    <source>
        <dbReference type="EMBL" id="ABF08974.1"/>
    </source>
</evidence>
<dbReference type="PANTHER" id="PTHR43363">
    <property type="entry name" value="HYPOXANTHINE PHOSPHORIBOSYLTRANSFERASE"/>
    <property type="match status" value="1"/>
</dbReference>
<evidence type="ECO:0000313" key="5">
    <source>
        <dbReference type="Proteomes" id="UP000002429"/>
    </source>
</evidence>
<gene>
    <name evidence="4" type="ordered locus">Rmet_2095</name>
</gene>
<evidence type="ECO:0000259" key="3">
    <source>
        <dbReference type="Pfam" id="PF00156"/>
    </source>
</evidence>
<dbReference type="Pfam" id="PF00156">
    <property type="entry name" value="Pribosyltran"/>
    <property type="match status" value="1"/>
</dbReference>
<dbReference type="InterPro" id="IPR000836">
    <property type="entry name" value="PRTase_dom"/>
</dbReference>
<dbReference type="STRING" id="266264.Rmet_2095"/>
<evidence type="ECO:0000256" key="1">
    <source>
        <dbReference type="ARBA" id="ARBA00022676"/>
    </source>
</evidence>
<feature type="domain" description="Phosphoribosyltransferase" evidence="3">
    <location>
        <begin position="27"/>
        <end position="175"/>
    </location>
</feature>
<dbReference type="GO" id="GO:0016757">
    <property type="term" value="F:glycosyltransferase activity"/>
    <property type="evidence" value="ECO:0007669"/>
    <property type="project" value="UniProtKB-KW"/>
</dbReference>
<dbReference type="HOGENOM" id="CLU_080904_2_0_4"/>
<dbReference type="SUPFAM" id="SSF53271">
    <property type="entry name" value="PRTase-like"/>
    <property type="match status" value="1"/>
</dbReference>
<accession>Q1LLK2</accession>
<dbReference type="InterPro" id="IPR029057">
    <property type="entry name" value="PRTase-like"/>
</dbReference>
<keyword evidence="5" id="KW-1185">Reference proteome</keyword>
<keyword evidence="1 4" id="KW-0328">Glycosyltransferase</keyword>
<sequence>MLYPLAIDTRKDAMNLPINDDENLWVSWDDYHRLIARLALNVHESGWKFDQILCLARGGLRVGDQMSRIFDVPLAILATSSYREAAGTQQGELDIAQYITMTRGNLSGRILLVDDLVDSGVTLERVGRHLKERYPEVTDVRSAVLWYKACSKVTPDYHVTFLPSNPWIHQPFEEYDTLRPHNLAAWLKRGKRASLQEDDSAA</sequence>
<reference evidence="5" key="1">
    <citation type="journal article" date="2010" name="PLoS ONE">
        <title>The complete genome sequence of Cupriavidus metallidurans strain CH34, a master survivalist in harsh and anthropogenic environments.</title>
        <authorList>
            <person name="Janssen P.J."/>
            <person name="Van Houdt R."/>
            <person name="Moors H."/>
            <person name="Monsieurs P."/>
            <person name="Morin N."/>
            <person name="Michaux A."/>
            <person name="Benotmane M.A."/>
            <person name="Leys N."/>
            <person name="Vallaeys T."/>
            <person name="Lapidus A."/>
            <person name="Monchy S."/>
            <person name="Medigue C."/>
            <person name="Taghavi S."/>
            <person name="McCorkle S."/>
            <person name="Dunn J."/>
            <person name="van der Lelie D."/>
            <person name="Mergeay M."/>
        </authorList>
    </citation>
    <scope>NUCLEOTIDE SEQUENCE [LARGE SCALE GENOMIC DNA]</scope>
    <source>
        <strain evidence="5">ATCC 43123 / DSM 2839 / NBRC 102507 / CH34</strain>
    </source>
</reference>
<dbReference type="eggNOG" id="COG2236">
    <property type="taxonomic scope" value="Bacteria"/>
</dbReference>
<dbReference type="EMBL" id="CP000352">
    <property type="protein sequence ID" value="ABF08974.1"/>
    <property type="molecule type" value="Genomic_DNA"/>
</dbReference>
<evidence type="ECO:0000256" key="2">
    <source>
        <dbReference type="ARBA" id="ARBA00022679"/>
    </source>
</evidence>
<dbReference type="KEGG" id="rme:Rmet_2095"/>